<sequence length="235" mass="28270">MRLKLMFKVNSKIIPLDYRRMFISFFKYSLGNYDKEVLEKYYKKKDPILKDFTFSVFMKNCEFHKNFIQLETNFINLFFSTYSYETLIYFYNAFVNMISHEFNYKETRLELYNILKIPSKNIESNLITVKTLSPILIRNHTRQSDEYLYFSEEGAIDILKKNTHYQLKKIFVMDNSEFDIEILKLKKVTVMNYNKKLRANLGIFRIKSEKKVLEFLYRSGIGSKRSSGFGMIEIL</sequence>
<evidence type="ECO:0000259" key="2">
    <source>
        <dbReference type="Pfam" id="PF01881"/>
    </source>
</evidence>
<dbReference type="EMBL" id="FQXN01000008">
    <property type="protein sequence ID" value="SHH57790.1"/>
    <property type="molecule type" value="Genomic_DNA"/>
</dbReference>
<reference evidence="4" key="1">
    <citation type="submission" date="2016-11" db="EMBL/GenBank/DDBJ databases">
        <authorList>
            <person name="Varghese N."/>
            <person name="Submissions S."/>
        </authorList>
    </citation>
    <scope>NUCLEOTIDE SEQUENCE [LARGE SCALE GENOMIC DNA]</scope>
    <source>
        <strain evidence="4">DSM 15807</strain>
    </source>
</reference>
<evidence type="ECO:0000313" key="4">
    <source>
        <dbReference type="Proteomes" id="UP000242592"/>
    </source>
</evidence>
<protein>
    <submittedName>
        <fullName evidence="3">CRISPR-associated endoribonuclease Cas6</fullName>
    </submittedName>
</protein>
<keyword evidence="1" id="KW-0051">Antiviral defense</keyword>
<feature type="domain" description="CRISPR associated protein Cas6 C-terminal" evidence="2">
    <location>
        <begin position="119"/>
        <end position="234"/>
    </location>
</feature>
<dbReference type="PANTHER" id="PTHR36984:SF3">
    <property type="entry name" value="CRISPR-ASSOCIATED ENDORIBONUCLEASE CAS6"/>
    <property type="match status" value="1"/>
</dbReference>
<dbReference type="NCBIfam" id="TIGR01877">
    <property type="entry name" value="cas_cas6"/>
    <property type="match status" value="1"/>
</dbReference>
<dbReference type="GO" id="GO:0016788">
    <property type="term" value="F:hydrolase activity, acting on ester bonds"/>
    <property type="evidence" value="ECO:0007669"/>
    <property type="project" value="InterPro"/>
</dbReference>
<dbReference type="InterPro" id="IPR010156">
    <property type="entry name" value="CRISPR-assoc_prot_Cas6"/>
</dbReference>
<dbReference type="AlphaFoldDB" id="A0A1M5U4I4"/>
<dbReference type="GO" id="GO:0051607">
    <property type="term" value="P:defense response to virus"/>
    <property type="evidence" value="ECO:0007669"/>
    <property type="project" value="UniProtKB-KW"/>
</dbReference>
<organism evidence="3 4">
    <name type="scientific">Thermosipho atlanticus DSM 15807</name>
    <dbReference type="NCBI Taxonomy" id="1123380"/>
    <lineage>
        <taxon>Bacteria</taxon>
        <taxon>Thermotogati</taxon>
        <taxon>Thermotogota</taxon>
        <taxon>Thermotogae</taxon>
        <taxon>Thermotogales</taxon>
        <taxon>Fervidobacteriaceae</taxon>
        <taxon>Thermosipho</taxon>
    </lineage>
</organism>
<dbReference type="OrthoDB" id="45555at2"/>
<dbReference type="PANTHER" id="PTHR36984">
    <property type="entry name" value="CRISPR-ASSOCIATED ENDORIBONUCLEASE CAS6 1"/>
    <property type="match status" value="1"/>
</dbReference>
<dbReference type="CDD" id="cd21140">
    <property type="entry name" value="Cas6_I-like"/>
    <property type="match status" value="1"/>
</dbReference>
<dbReference type="STRING" id="1123380.SAMN02745199_1611"/>
<proteinExistence type="predicted"/>
<dbReference type="Proteomes" id="UP000242592">
    <property type="component" value="Unassembled WGS sequence"/>
</dbReference>
<evidence type="ECO:0000256" key="1">
    <source>
        <dbReference type="ARBA" id="ARBA00023118"/>
    </source>
</evidence>
<name>A0A1M5U4I4_9BACT</name>
<dbReference type="Pfam" id="PF01881">
    <property type="entry name" value="Cas_Cas6_C"/>
    <property type="match status" value="1"/>
</dbReference>
<dbReference type="Gene3D" id="3.30.70.1890">
    <property type="match status" value="1"/>
</dbReference>
<dbReference type="Gene3D" id="3.30.70.1900">
    <property type="match status" value="1"/>
</dbReference>
<dbReference type="InterPro" id="IPR049435">
    <property type="entry name" value="Cas_Cas6_C"/>
</dbReference>
<dbReference type="InterPro" id="IPR045747">
    <property type="entry name" value="CRISPR-assoc_prot_Cas6_N_sf"/>
</dbReference>
<keyword evidence="4" id="KW-1185">Reference proteome</keyword>
<gene>
    <name evidence="3" type="ORF">SAMN02745199_1611</name>
</gene>
<dbReference type="RefSeq" id="WP_073073951.1">
    <property type="nucleotide sequence ID" value="NZ_FQXN01000008.1"/>
</dbReference>
<evidence type="ECO:0000313" key="3">
    <source>
        <dbReference type="EMBL" id="SHH57790.1"/>
    </source>
</evidence>
<accession>A0A1M5U4I4</accession>